<feature type="compositionally biased region" description="Polar residues" evidence="1">
    <location>
        <begin position="93"/>
        <end position="105"/>
    </location>
</feature>
<dbReference type="AlphaFoldDB" id="A0A096PF48"/>
<feature type="compositionally biased region" description="Basic residues" evidence="1">
    <location>
        <begin position="211"/>
        <end position="221"/>
    </location>
</feature>
<organism evidence="2">
    <name type="scientific">Fusarium pseudograminearum CS5834</name>
    <dbReference type="NCBI Taxonomy" id="1318459"/>
    <lineage>
        <taxon>Eukaryota</taxon>
        <taxon>Fungi</taxon>
        <taxon>Dikarya</taxon>
        <taxon>Ascomycota</taxon>
        <taxon>Pezizomycotina</taxon>
        <taxon>Sordariomycetes</taxon>
        <taxon>Hypocreomycetidae</taxon>
        <taxon>Hypocreales</taxon>
        <taxon>Nectriaceae</taxon>
        <taxon>Fusarium</taxon>
    </lineage>
</organism>
<dbReference type="EMBL" id="CBMF010001348">
    <property type="protein sequence ID" value="CEG03595.1"/>
    <property type="molecule type" value="Genomic_DNA"/>
</dbReference>
<feature type="compositionally biased region" description="Basic residues" evidence="1">
    <location>
        <begin position="1"/>
        <end position="10"/>
    </location>
</feature>
<feature type="compositionally biased region" description="Basic and acidic residues" evidence="1">
    <location>
        <begin position="222"/>
        <end position="233"/>
    </location>
</feature>
<feature type="compositionally biased region" description="Basic and acidic residues" evidence="1">
    <location>
        <begin position="242"/>
        <end position="273"/>
    </location>
</feature>
<feature type="compositionally biased region" description="Polar residues" evidence="1">
    <location>
        <begin position="334"/>
        <end position="344"/>
    </location>
</feature>
<feature type="compositionally biased region" description="Polar residues" evidence="1">
    <location>
        <begin position="59"/>
        <end position="72"/>
    </location>
</feature>
<evidence type="ECO:0000256" key="1">
    <source>
        <dbReference type="SAM" id="MobiDB-lite"/>
    </source>
</evidence>
<feature type="compositionally biased region" description="Low complexity" evidence="1">
    <location>
        <begin position="31"/>
        <end position="43"/>
    </location>
</feature>
<feature type="compositionally biased region" description="Basic and acidic residues" evidence="1">
    <location>
        <begin position="379"/>
        <end position="390"/>
    </location>
</feature>
<evidence type="ECO:0000313" key="2">
    <source>
        <dbReference type="EMBL" id="CEG03595.1"/>
    </source>
</evidence>
<feature type="compositionally biased region" description="Low complexity" evidence="1">
    <location>
        <begin position="145"/>
        <end position="169"/>
    </location>
</feature>
<feature type="region of interest" description="Disordered" evidence="1">
    <location>
        <begin position="1177"/>
        <end position="1216"/>
    </location>
</feature>
<proteinExistence type="predicted"/>
<feature type="region of interest" description="Disordered" evidence="1">
    <location>
        <begin position="1"/>
        <end position="455"/>
    </location>
</feature>
<reference evidence="2" key="1">
    <citation type="submission" date="2013-05" db="EMBL/GenBank/DDBJ databases">
        <title>Draft genome sequences of six wheat associated Fusarium spp. isolates.</title>
        <authorList>
            <person name="Moolhuijzen P.M."/>
            <person name="Manners J.M."/>
            <person name="Wilcox S."/>
            <person name="Bellgard M.I."/>
            <person name="Gardiner D.M."/>
        </authorList>
    </citation>
    <scope>NUCLEOTIDE SEQUENCE</scope>
    <source>
        <strain evidence="2">CS5834</strain>
        <strain evidence="2">CS5834</strain>
    </source>
</reference>
<feature type="compositionally biased region" description="Basic and acidic residues" evidence="1">
    <location>
        <begin position="1186"/>
        <end position="1207"/>
    </location>
</feature>
<gene>
    <name evidence="2" type="ORF">BN849_0126020</name>
</gene>
<feature type="compositionally biased region" description="Basic residues" evidence="1">
    <location>
        <begin position="134"/>
        <end position="144"/>
    </location>
</feature>
<feature type="compositionally biased region" description="Low complexity" evidence="1">
    <location>
        <begin position="494"/>
        <end position="515"/>
    </location>
</feature>
<feature type="compositionally biased region" description="Acidic residues" evidence="1">
    <location>
        <begin position="445"/>
        <end position="454"/>
    </location>
</feature>
<protein>
    <submittedName>
        <fullName evidence="2">WGS project CBMF000000000 data, contig CS5834_c001357</fullName>
    </submittedName>
</protein>
<sequence length="1278" mass="142509">MPARPARRSPRSQLQHEERRRQQARERTNRARAAARQRASANRPEAHSQPYDQVEASLANPTTEAQVVQTPIRQHENRISKRRTSPRSYPAITDSQQVLGNSQLAKLSLHPPTPTAANRKGETETTNTNSNRSRQVRARRRRSSGSHSSSSSGGGSSPQPRRSPRLQCRGPIRNIPQLDGFPAVAESSRRPILALPPSTAPLSQQPPAENRRRRGRGRPRKYATEVERAEARQKQQQGYRSRGHDHDRNGGIRNEDNSDRFQLEPTGDHEGTRATEPNSYPNPNVPYLPPTAATAARQETADVIHVSTSPEVEVEVELEPELEAEPKLAGQGGQSTQLDANSTLPGDAEVTDQIVQWGNRAETADSIPIYPPRPSASTARDDKEDADTGSHADSSIDILRSPVPPPCDSNIQQEPRQDIAIRLPTTDTDRQLPDQIPNDQRTIADSEEDSEAEGNVDYSLSLIGATLNRRSSLASSDTSLDDLPPLEELIARSQATASSPSQPHSSRSSQAAAHRVYGEGSQPASQSRNLQPTPYREPSLAAITSFHFPPSRDSTIHRRAGYYSQVLRSFFAFESQDIMLDDPPAAPTTTTPILRPSLPPSPTSLLAVEDDNGNLDPPTHSFKERADHIASTLPPLSSILEPRPALGPESWAPFLSEKPSAKLSFAKTEAELPADRSITITRWWDIDSIWLGIRSLDALQPHAGVFSLSFLPSPKLNISSDQIIQPHGINLAKTKHLQLGSFRTPYVRFTIFLFFPNATVSQGAAAAPNAISTALSDERLQELYDRIIIPAAFEASVAPCVQELPTSFNTAKRKSHCYQERPGTDRWQANDSSRATHLQYPFPAQDLAAFSRLLVEKADAATVRSRRTESDFSYFASPKLVLQSHDLKNPFEGATLEGVIDQLGRNVLSCFRPEQLDLESFWLDIGCRDYPATPAYASQPLTLLWKEPEHKRRHRELVNITRELCRESHLPWPTYFQSYLLHQSGTYTSKAPLPSTSSPSAHSQRLCIPRAKAYNCNKELFATMHSDYQLFGAPSLPLLALPQELIDQLHQANQKGHRAADNRQKRGQILHAWNTCKAHVNAAQSSRQVSHYGVRREVTFRLDGILYLWKTNAFRPEDPWRMSCGPVAESFQPSDLASNRLPFWVLPTKHVNQLIVINAARFIRPLDYLFHEATSSPATPLATDPDDNRDARSGRLPDRMDLDRPDPTEPADLLQQDPSRKASLLISLYTAKLLMRLLVLSLTSEARYPFDRWIWEAEWRARPGSQETLRMSQLHKSG</sequence>
<accession>A0A096PF48</accession>
<feature type="compositionally biased region" description="Acidic residues" evidence="1">
    <location>
        <begin position="312"/>
        <end position="323"/>
    </location>
</feature>
<feature type="compositionally biased region" description="Low complexity" evidence="1">
    <location>
        <begin position="587"/>
        <end position="596"/>
    </location>
</feature>
<feature type="compositionally biased region" description="Basic and acidic residues" evidence="1">
    <location>
        <begin position="14"/>
        <end position="29"/>
    </location>
</feature>
<feature type="region of interest" description="Disordered" evidence="1">
    <location>
        <begin position="494"/>
        <end position="534"/>
    </location>
</feature>
<feature type="region of interest" description="Disordered" evidence="1">
    <location>
        <begin position="587"/>
        <end position="613"/>
    </location>
</feature>
<name>A0A096PF48_FUSPS</name>
<feature type="compositionally biased region" description="Low complexity" evidence="1">
    <location>
        <begin position="124"/>
        <end position="133"/>
    </location>
</feature>
<comment type="caution">
    <text evidence="2">The sequence shown here is derived from an EMBL/GenBank/DDBJ whole genome shotgun (WGS) entry which is preliminary data.</text>
</comment>
<feature type="compositionally biased region" description="Polar residues" evidence="1">
    <location>
        <begin position="522"/>
        <end position="532"/>
    </location>
</feature>